<gene>
    <name evidence="1" type="ORF">BaRGS_00035905</name>
</gene>
<keyword evidence="2" id="KW-1185">Reference proteome</keyword>
<name>A0ABD0JDC2_9CAEN</name>
<dbReference type="EMBL" id="JACVVK020000492">
    <property type="protein sequence ID" value="KAK7471469.1"/>
    <property type="molecule type" value="Genomic_DNA"/>
</dbReference>
<dbReference type="AlphaFoldDB" id="A0ABD0JDC2"/>
<organism evidence="1 2">
    <name type="scientific">Batillaria attramentaria</name>
    <dbReference type="NCBI Taxonomy" id="370345"/>
    <lineage>
        <taxon>Eukaryota</taxon>
        <taxon>Metazoa</taxon>
        <taxon>Spiralia</taxon>
        <taxon>Lophotrochozoa</taxon>
        <taxon>Mollusca</taxon>
        <taxon>Gastropoda</taxon>
        <taxon>Caenogastropoda</taxon>
        <taxon>Sorbeoconcha</taxon>
        <taxon>Cerithioidea</taxon>
        <taxon>Batillariidae</taxon>
        <taxon>Batillaria</taxon>
    </lineage>
</organism>
<protein>
    <submittedName>
        <fullName evidence="1">Uncharacterized protein</fullName>
    </submittedName>
</protein>
<comment type="caution">
    <text evidence="1">The sequence shown here is derived from an EMBL/GenBank/DDBJ whole genome shotgun (WGS) entry which is preliminary data.</text>
</comment>
<dbReference type="Proteomes" id="UP001519460">
    <property type="component" value="Unassembled WGS sequence"/>
</dbReference>
<sequence>MFYCCGQAWSDRQHVAENRTLPTLKPAPGPIHGSARAITILQGTSIISGLRRFDDKLSQDIVGTGRDFSSTVAILEPRIPSGRSRQTLTRDEILRERARLYENYLFYRKPRILSGFSTFGGKLSQGTRYRETLRELPILQGANDSISPQWRRKPRYWSSL</sequence>
<accession>A0ABD0JDC2</accession>
<evidence type="ECO:0000313" key="2">
    <source>
        <dbReference type="Proteomes" id="UP001519460"/>
    </source>
</evidence>
<reference evidence="1 2" key="1">
    <citation type="journal article" date="2023" name="Sci. Data">
        <title>Genome assembly of the Korean intertidal mud-creeper Batillaria attramentaria.</title>
        <authorList>
            <person name="Patra A.K."/>
            <person name="Ho P.T."/>
            <person name="Jun S."/>
            <person name="Lee S.J."/>
            <person name="Kim Y."/>
            <person name="Won Y.J."/>
        </authorList>
    </citation>
    <scope>NUCLEOTIDE SEQUENCE [LARGE SCALE GENOMIC DNA]</scope>
    <source>
        <strain evidence="1">Wonlab-2016</strain>
    </source>
</reference>
<proteinExistence type="predicted"/>
<evidence type="ECO:0000313" key="1">
    <source>
        <dbReference type="EMBL" id="KAK7471469.1"/>
    </source>
</evidence>